<dbReference type="InterPro" id="IPR000847">
    <property type="entry name" value="LysR_HTH_N"/>
</dbReference>
<dbReference type="PANTHER" id="PTHR30293:SF0">
    <property type="entry name" value="NITROGEN ASSIMILATION REGULATORY PROTEIN NAC"/>
    <property type="match status" value="1"/>
</dbReference>
<dbReference type="Pfam" id="PF00126">
    <property type="entry name" value="HTH_1"/>
    <property type="match status" value="1"/>
</dbReference>
<keyword evidence="5" id="KW-0804">Transcription</keyword>
<dbReference type="RefSeq" id="WP_094812876.1">
    <property type="nucleotide sequence ID" value="NZ_NEVU01000002.1"/>
</dbReference>
<dbReference type="InterPro" id="IPR005119">
    <property type="entry name" value="LysR_subst-bd"/>
</dbReference>
<reference evidence="8" key="1">
    <citation type="submission" date="2017-05" db="EMBL/GenBank/DDBJ databases">
        <title>Complete and WGS of Bordetella genogroups.</title>
        <authorList>
            <person name="Spilker T."/>
            <person name="Lipuma J."/>
        </authorList>
    </citation>
    <scope>NUCLEOTIDE SEQUENCE [LARGE SCALE GENOMIC DNA]</scope>
    <source>
        <strain evidence="8">AU6712</strain>
    </source>
</reference>
<dbReference type="SUPFAM" id="SSF46785">
    <property type="entry name" value="Winged helix' DNA-binding domain"/>
    <property type="match status" value="1"/>
</dbReference>
<comment type="caution">
    <text evidence="7">The sequence shown here is derived from an EMBL/GenBank/DDBJ whole genome shotgun (WGS) entry which is preliminary data.</text>
</comment>
<keyword evidence="3" id="KW-0238">DNA-binding</keyword>
<comment type="similarity">
    <text evidence="1">Belongs to the LysR transcriptional regulatory family.</text>
</comment>
<dbReference type="InterPro" id="IPR036388">
    <property type="entry name" value="WH-like_DNA-bd_sf"/>
</dbReference>
<evidence type="ECO:0000256" key="3">
    <source>
        <dbReference type="ARBA" id="ARBA00023125"/>
    </source>
</evidence>
<dbReference type="InterPro" id="IPR036390">
    <property type="entry name" value="WH_DNA-bd_sf"/>
</dbReference>
<evidence type="ECO:0000256" key="5">
    <source>
        <dbReference type="ARBA" id="ARBA00023163"/>
    </source>
</evidence>
<dbReference type="GO" id="GO:2000142">
    <property type="term" value="P:regulation of DNA-templated transcription initiation"/>
    <property type="evidence" value="ECO:0007669"/>
    <property type="project" value="TreeGrafter"/>
</dbReference>
<sequence>MELRQLRYLIGIHEAGGVLAASRILHVAQPALSQSMAALEAELGARLFVRSNRGMSLTAAGQVLLEHARVVLADVERARDAVQQSQQDLRGEVVIGLPTTVALVATLPILQTTRLRYPGIKLKIIESHSGYLIEWLRAGRLDISVTFLTENDASLLQLPLLEERLAVISAPTSALPRAGLTLKALAARPLLLPSQEHGLRRIVDAACRQAGVSLQVVAEIDSLPNIKKAVQAGVALTILSPGAVADEVAAGLLRMAPLIRPHISRKVSCTTSMTRPSTPASAAVRDVITEQIGLLVDQGIWPAQRIAAADRGV</sequence>
<evidence type="ECO:0000256" key="4">
    <source>
        <dbReference type="ARBA" id="ARBA00023159"/>
    </source>
</evidence>
<dbReference type="Proteomes" id="UP000216429">
    <property type="component" value="Unassembled WGS sequence"/>
</dbReference>
<dbReference type="PRINTS" id="PR00039">
    <property type="entry name" value="HTHLYSR"/>
</dbReference>
<gene>
    <name evidence="7" type="ORF">CAL22_10490</name>
</gene>
<keyword evidence="8" id="KW-1185">Reference proteome</keyword>
<dbReference type="Gene3D" id="1.10.10.10">
    <property type="entry name" value="Winged helix-like DNA-binding domain superfamily/Winged helix DNA-binding domain"/>
    <property type="match status" value="1"/>
</dbReference>
<keyword evidence="4" id="KW-0010">Activator</keyword>
<dbReference type="GO" id="GO:0003700">
    <property type="term" value="F:DNA-binding transcription factor activity"/>
    <property type="evidence" value="ECO:0007669"/>
    <property type="project" value="InterPro"/>
</dbReference>
<name>A0A261VL44_9BORD</name>
<dbReference type="SUPFAM" id="SSF53850">
    <property type="entry name" value="Periplasmic binding protein-like II"/>
    <property type="match status" value="1"/>
</dbReference>
<dbReference type="EMBL" id="NEVU01000002">
    <property type="protein sequence ID" value="OZI74854.1"/>
    <property type="molecule type" value="Genomic_DNA"/>
</dbReference>
<accession>A0A261VL44</accession>
<dbReference type="AlphaFoldDB" id="A0A261VL44"/>
<keyword evidence="2" id="KW-0805">Transcription regulation</keyword>
<evidence type="ECO:0000256" key="1">
    <source>
        <dbReference type="ARBA" id="ARBA00009437"/>
    </source>
</evidence>
<dbReference type="PROSITE" id="PS50931">
    <property type="entry name" value="HTH_LYSR"/>
    <property type="match status" value="1"/>
</dbReference>
<protein>
    <submittedName>
        <fullName evidence="7">Transcriptional regulator</fullName>
    </submittedName>
</protein>
<dbReference type="PANTHER" id="PTHR30293">
    <property type="entry name" value="TRANSCRIPTIONAL REGULATORY PROTEIN NAC-RELATED"/>
    <property type="match status" value="1"/>
</dbReference>
<dbReference type="Gene3D" id="3.40.190.290">
    <property type="match status" value="1"/>
</dbReference>
<dbReference type="Pfam" id="PF03466">
    <property type="entry name" value="LysR_substrate"/>
    <property type="match status" value="1"/>
</dbReference>
<feature type="domain" description="HTH lysR-type" evidence="6">
    <location>
        <begin position="1"/>
        <end position="58"/>
    </location>
</feature>
<evidence type="ECO:0000313" key="7">
    <source>
        <dbReference type="EMBL" id="OZI74854.1"/>
    </source>
</evidence>
<evidence type="ECO:0000259" key="6">
    <source>
        <dbReference type="PROSITE" id="PS50931"/>
    </source>
</evidence>
<evidence type="ECO:0000256" key="2">
    <source>
        <dbReference type="ARBA" id="ARBA00023015"/>
    </source>
</evidence>
<dbReference type="OrthoDB" id="8587114at2"/>
<evidence type="ECO:0000313" key="8">
    <source>
        <dbReference type="Proteomes" id="UP000216429"/>
    </source>
</evidence>
<organism evidence="7 8">
    <name type="scientific">Bordetella genomosp. 12</name>
    <dbReference type="NCBI Taxonomy" id="463035"/>
    <lineage>
        <taxon>Bacteria</taxon>
        <taxon>Pseudomonadati</taxon>
        <taxon>Pseudomonadota</taxon>
        <taxon>Betaproteobacteria</taxon>
        <taxon>Burkholderiales</taxon>
        <taxon>Alcaligenaceae</taxon>
        <taxon>Bordetella</taxon>
    </lineage>
</organism>
<dbReference type="FunFam" id="1.10.10.10:FF:000001">
    <property type="entry name" value="LysR family transcriptional regulator"/>
    <property type="match status" value="1"/>
</dbReference>
<proteinExistence type="inferred from homology"/>
<dbReference type="GO" id="GO:0003677">
    <property type="term" value="F:DNA binding"/>
    <property type="evidence" value="ECO:0007669"/>
    <property type="project" value="UniProtKB-KW"/>
</dbReference>